<gene>
    <name evidence="9" type="ORF">JOF53_000876</name>
</gene>
<keyword evidence="4" id="KW-0804">Transcription</keyword>
<evidence type="ECO:0000259" key="7">
    <source>
        <dbReference type="PROSITE" id="PS50110"/>
    </source>
</evidence>
<accession>A0ABS5A5Y7</accession>
<dbReference type="Gene3D" id="3.40.50.2300">
    <property type="match status" value="1"/>
</dbReference>
<dbReference type="InterPro" id="IPR001867">
    <property type="entry name" value="OmpR/PhoB-type_DNA-bd"/>
</dbReference>
<dbReference type="CDD" id="cd17574">
    <property type="entry name" value="REC_OmpR"/>
    <property type="match status" value="1"/>
</dbReference>
<feature type="domain" description="Response regulatory" evidence="7">
    <location>
        <begin position="4"/>
        <end position="117"/>
    </location>
</feature>
<dbReference type="Gene3D" id="6.10.250.690">
    <property type="match status" value="1"/>
</dbReference>
<dbReference type="CDD" id="cd00383">
    <property type="entry name" value="trans_reg_C"/>
    <property type="match status" value="1"/>
</dbReference>
<evidence type="ECO:0000256" key="3">
    <source>
        <dbReference type="ARBA" id="ARBA00023125"/>
    </source>
</evidence>
<name>A0ABS5A5Y7_9PSEU</name>
<evidence type="ECO:0000256" key="6">
    <source>
        <dbReference type="PROSITE-ProRule" id="PRU01091"/>
    </source>
</evidence>
<dbReference type="InterPro" id="IPR036388">
    <property type="entry name" value="WH-like_DNA-bd_sf"/>
</dbReference>
<protein>
    <submittedName>
        <fullName evidence="9">DNA-binding response OmpR family regulator</fullName>
    </submittedName>
</protein>
<organism evidence="9 10">
    <name type="scientific">Crossiella equi</name>
    <dbReference type="NCBI Taxonomy" id="130796"/>
    <lineage>
        <taxon>Bacteria</taxon>
        <taxon>Bacillati</taxon>
        <taxon>Actinomycetota</taxon>
        <taxon>Actinomycetes</taxon>
        <taxon>Pseudonocardiales</taxon>
        <taxon>Pseudonocardiaceae</taxon>
        <taxon>Crossiella</taxon>
    </lineage>
</organism>
<evidence type="ECO:0000256" key="2">
    <source>
        <dbReference type="ARBA" id="ARBA00023015"/>
    </source>
</evidence>
<keyword evidence="3 6" id="KW-0238">DNA-binding</keyword>
<feature type="domain" description="OmpR/PhoB-type" evidence="8">
    <location>
        <begin position="128"/>
        <end position="226"/>
    </location>
</feature>
<evidence type="ECO:0000259" key="8">
    <source>
        <dbReference type="PROSITE" id="PS51755"/>
    </source>
</evidence>
<evidence type="ECO:0000256" key="1">
    <source>
        <dbReference type="ARBA" id="ARBA00022553"/>
    </source>
</evidence>
<dbReference type="Gene3D" id="1.10.10.10">
    <property type="entry name" value="Winged helix-like DNA-binding domain superfamily/Winged helix DNA-binding domain"/>
    <property type="match status" value="1"/>
</dbReference>
<dbReference type="RefSeq" id="WP_086782074.1">
    <property type="nucleotide sequence ID" value="NZ_JAGIOO010000001.1"/>
</dbReference>
<dbReference type="Pfam" id="PF00486">
    <property type="entry name" value="Trans_reg_C"/>
    <property type="match status" value="1"/>
</dbReference>
<dbReference type="PROSITE" id="PS50110">
    <property type="entry name" value="RESPONSE_REGULATORY"/>
    <property type="match status" value="1"/>
</dbReference>
<evidence type="ECO:0000256" key="4">
    <source>
        <dbReference type="ARBA" id="ARBA00023163"/>
    </source>
</evidence>
<dbReference type="PANTHER" id="PTHR48111">
    <property type="entry name" value="REGULATOR OF RPOS"/>
    <property type="match status" value="1"/>
</dbReference>
<feature type="modified residue" description="4-aspartylphosphate" evidence="5">
    <location>
        <position position="53"/>
    </location>
</feature>
<dbReference type="InterPro" id="IPR001789">
    <property type="entry name" value="Sig_transdc_resp-reg_receiver"/>
</dbReference>
<dbReference type="SMART" id="SM00448">
    <property type="entry name" value="REC"/>
    <property type="match status" value="1"/>
</dbReference>
<reference evidence="9 10" key="1">
    <citation type="submission" date="2021-03" db="EMBL/GenBank/DDBJ databases">
        <title>Sequencing the genomes of 1000 actinobacteria strains.</title>
        <authorList>
            <person name="Klenk H.-P."/>
        </authorList>
    </citation>
    <scope>NUCLEOTIDE SEQUENCE [LARGE SCALE GENOMIC DNA]</scope>
    <source>
        <strain evidence="9 10">DSM 44580</strain>
    </source>
</reference>
<dbReference type="PANTHER" id="PTHR48111:SF4">
    <property type="entry name" value="DNA-BINDING DUAL TRANSCRIPTIONAL REGULATOR OMPR"/>
    <property type="match status" value="1"/>
</dbReference>
<proteinExistence type="predicted"/>
<evidence type="ECO:0000313" key="9">
    <source>
        <dbReference type="EMBL" id="MBP2472004.1"/>
    </source>
</evidence>
<comment type="caution">
    <text evidence="9">The sequence shown here is derived from an EMBL/GenBank/DDBJ whole genome shotgun (WGS) entry which is preliminary data.</text>
</comment>
<dbReference type="SMART" id="SM00862">
    <property type="entry name" value="Trans_reg_C"/>
    <property type="match status" value="1"/>
</dbReference>
<dbReference type="Pfam" id="PF00072">
    <property type="entry name" value="Response_reg"/>
    <property type="match status" value="1"/>
</dbReference>
<sequence length="231" mass="25802">MCAHILVAEDDPRQAELLTFQFERAGHTVTVADNGHSALRAVRARRPDLLVLDLMLPEVAGLEVCASLRAEYDLPVLMLTARSTEDDLLKGFAAGVDDYLTKPYSPRELMARVRALLWRGRHTSAPPDPRLRVGALVVDPARHEVTVHGRAVDCAAAEFRVLAVLAAQPGRVFERRELIQEVFGHEFVTERAIDVHIMNLRKKIERSPRHPEYLLTVYGVGYKMASLPDAP</sequence>
<evidence type="ECO:0000256" key="5">
    <source>
        <dbReference type="PROSITE-ProRule" id="PRU00169"/>
    </source>
</evidence>
<keyword evidence="1 5" id="KW-0597">Phosphoprotein</keyword>
<evidence type="ECO:0000313" key="10">
    <source>
        <dbReference type="Proteomes" id="UP001519363"/>
    </source>
</evidence>
<dbReference type="GO" id="GO:0003677">
    <property type="term" value="F:DNA binding"/>
    <property type="evidence" value="ECO:0007669"/>
    <property type="project" value="UniProtKB-KW"/>
</dbReference>
<dbReference type="Proteomes" id="UP001519363">
    <property type="component" value="Unassembled WGS sequence"/>
</dbReference>
<dbReference type="SUPFAM" id="SSF52172">
    <property type="entry name" value="CheY-like"/>
    <property type="match status" value="1"/>
</dbReference>
<keyword evidence="2" id="KW-0805">Transcription regulation</keyword>
<dbReference type="InterPro" id="IPR011006">
    <property type="entry name" value="CheY-like_superfamily"/>
</dbReference>
<keyword evidence="10" id="KW-1185">Reference proteome</keyword>
<dbReference type="PROSITE" id="PS51755">
    <property type="entry name" value="OMPR_PHOB"/>
    <property type="match status" value="1"/>
</dbReference>
<dbReference type="InterPro" id="IPR039420">
    <property type="entry name" value="WalR-like"/>
</dbReference>
<feature type="DNA-binding region" description="OmpR/PhoB-type" evidence="6">
    <location>
        <begin position="128"/>
        <end position="226"/>
    </location>
</feature>
<dbReference type="EMBL" id="JAGIOO010000001">
    <property type="protein sequence ID" value="MBP2472004.1"/>
    <property type="molecule type" value="Genomic_DNA"/>
</dbReference>